<feature type="binding site" evidence="3">
    <location>
        <position position="264"/>
    </location>
    <ligand>
        <name>FAD</name>
        <dbReference type="ChEBI" id="CHEBI:57692"/>
    </ligand>
</feature>
<keyword evidence="3" id="KW-0285">Flavoprotein</keyword>
<dbReference type="ExpressionAtlas" id="A0A3L6FR41">
    <property type="expression patterns" value="baseline and differential"/>
</dbReference>
<feature type="binding site" evidence="3">
    <location>
        <begin position="639"/>
        <end position="640"/>
    </location>
    <ligand>
        <name>FAD</name>
        <dbReference type="ChEBI" id="CHEBI:57692"/>
    </ligand>
</feature>
<comment type="cofactor">
    <cofactor evidence="3">
        <name>FAD</name>
        <dbReference type="ChEBI" id="CHEBI:57692"/>
    </cofactor>
</comment>
<proteinExistence type="inferred from homology"/>
<dbReference type="InterPro" id="IPR012132">
    <property type="entry name" value="GMC_OxRdtase"/>
</dbReference>
<dbReference type="PANTHER" id="PTHR45968:SF3">
    <property type="entry name" value="OS04G0573100 PROTEIN"/>
    <property type="match status" value="1"/>
</dbReference>
<dbReference type="Pfam" id="PF05199">
    <property type="entry name" value="GMC_oxred_C"/>
    <property type="match status" value="1"/>
</dbReference>
<keyword evidence="3" id="KW-0274">FAD</keyword>
<dbReference type="InterPro" id="IPR007867">
    <property type="entry name" value="GMC_OxRtase_C"/>
</dbReference>
<name>A0A3L6FR41_MAIZE</name>
<dbReference type="GO" id="GO:0050660">
    <property type="term" value="F:flavin adenine dinucleotide binding"/>
    <property type="evidence" value="ECO:0007669"/>
    <property type="project" value="InterPro"/>
</dbReference>
<reference evidence="7" key="1">
    <citation type="journal article" date="2018" name="Nat. Genet.">
        <title>Extensive intraspecific gene order and gene structural variations between Mo17 and other maize genomes.</title>
        <authorList>
            <person name="Sun S."/>
            <person name="Zhou Y."/>
            <person name="Chen J."/>
            <person name="Shi J."/>
            <person name="Zhao H."/>
            <person name="Zhao H."/>
            <person name="Song W."/>
            <person name="Zhang M."/>
            <person name="Cui Y."/>
            <person name="Dong X."/>
            <person name="Liu H."/>
            <person name="Ma X."/>
            <person name="Jiao Y."/>
            <person name="Wang B."/>
            <person name="Wei X."/>
            <person name="Stein J.C."/>
            <person name="Glaubitz J.C."/>
            <person name="Lu F."/>
            <person name="Yu G."/>
            <person name="Liang C."/>
            <person name="Fengler K."/>
            <person name="Li B."/>
            <person name="Rafalski A."/>
            <person name="Schnable P.S."/>
            <person name="Ware D.H."/>
            <person name="Buckler E.S."/>
            <person name="Lai J."/>
        </authorList>
    </citation>
    <scope>NUCLEOTIDE SEQUENCE [LARGE SCALE GENOMIC DNA]</scope>
    <source>
        <tissue evidence="7">Seedling</tissue>
    </source>
</reference>
<comment type="similarity">
    <text evidence="1">Belongs to the GMC oxidoreductase family.</text>
</comment>
<keyword evidence="5" id="KW-1133">Transmembrane helix</keyword>
<dbReference type="EMBL" id="NCVQ01000003">
    <property type="protein sequence ID" value="PWZ37176.1"/>
    <property type="molecule type" value="Genomic_DNA"/>
</dbReference>
<comment type="caution">
    <text evidence="7">The sequence shown here is derived from an EMBL/GenBank/DDBJ whole genome shotgun (WGS) entry which is preliminary data.</text>
</comment>
<organism evidence="7">
    <name type="scientific">Zea mays</name>
    <name type="common">Maize</name>
    <dbReference type="NCBI Taxonomy" id="4577"/>
    <lineage>
        <taxon>Eukaryota</taxon>
        <taxon>Viridiplantae</taxon>
        <taxon>Streptophyta</taxon>
        <taxon>Embryophyta</taxon>
        <taxon>Tracheophyta</taxon>
        <taxon>Spermatophyta</taxon>
        <taxon>Magnoliopsida</taxon>
        <taxon>Liliopsida</taxon>
        <taxon>Poales</taxon>
        <taxon>Poaceae</taxon>
        <taxon>PACMAD clade</taxon>
        <taxon>Panicoideae</taxon>
        <taxon>Andropogonodae</taxon>
        <taxon>Andropogoneae</taxon>
        <taxon>Tripsacinae</taxon>
        <taxon>Zea</taxon>
    </lineage>
</organism>
<evidence type="ECO:0000256" key="1">
    <source>
        <dbReference type="ARBA" id="ARBA00010790"/>
    </source>
</evidence>
<keyword evidence="2" id="KW-0732">Signal</keyword>
<dbReference type="Proteomes" id="UP000251960">
    <property type="component" value="Chromosome 2"/>
</dbReference>
<feature type="binding site" evidence="3">
    <location>
        <position position="151"/>
    </location>
    <ligand>
        <name>FAD</name>
        <dbReference type="ChEBI" id="CHEBI:57692"/>
    </ligand>
</feature>
<dbReference type="SUPFAM" id="SSF54373">
    <property type="entry name" value="FAD-linked reductases, C-terminal domain"/>
    <property type="match status" value="1"/>
</dbReference>
<dbReference type="GO" id="GO:0016614">
    <property type="term" value="F:oxidoreductase activity, acting on CH-OH group of donors"/>
    <property type="evidence" value="ECO:0007669"/>
    <property type="project" value="InterPro"/>
</dbReference>
<evidence type="ECO:0000256" key="4">
    <source>
        <dbReference type="PIRSR" id="PIRSR000137-3"/>
    </source>
</evidence>
<dbReference type="InterPro" id="IPR036188">
    <property type="entry name" value="FAD/NAD-bd_sf"/>
</dbReference>
<dbReference type="Gene3D" id="3.50.50.60">
    <property type="entry name" value="FAD/NAD(P)-binding domain"/>
    <property type="match status" value="3"/>
</dbReference>
<accession>A0A3L6FR41</accession>
<feature type="domain" description="Glucose-methanol-choline oxidoreductase N-terminal" evidence="6">
    <location>
        <begin position="355"/>
        <end position="369"/>
    </location>
</feature>
<feature type="binding site" evidence="3">
    <location>
        <position position="628"/>
    </location>
    <ligand>
        <name>FAD</name>
        <dbReference type="ChEBI" id="CHEBI:57692"/>
    </ligand>
</feature>
<dbReference type="PROSITE" id="PS00624">
    <property type="entry name" value="GMC_OXRED_2"/>
    <property type="match status" value="1"/>
</dbReference>
<dbReference type="AlphaFoldDB" id="A0A3L6FR41"/>
<gene>
    <name evidence="7" type="primary">HTH_2</name>
    <name evidence="7" type="ORF">Zm00014a_003554</name>
</gene>
<dbReference type="Gene3D" id="3.30.560.10">
    <property type="entry name" value="Glucose Oxidase, domain 3"/>
    <property type="match status" value="1"/>
</dbReference>
<protein>
    <submittedName>
        <fullName evidence="7">Protein HOTHEAD</fullName>
    </submittedName>
</protein>
<evidence type="ECO:0000256" key="5">
    <source>
        <dbReference type="SAM" id="Phobius"/>
    </source>
</evidence>
<keyword evidence="5" id="KW-0472">Membrane</keyword>
<evidence type="ECO:0000259" key="6">
    <source>
        <dbReference type="PROSITE" id="PS00624"/>
    </source>
</evidence>
<dbReference type="PANTHER" id="PTHR45968">
    <property type="entry name" value="OSJNBA0019K04.7 PROTEIN"/>
    <property type="match status" value="1"/>
</dbReference>
<keyword evidence="4" id="KW-1015">Disulfide bond</keyword>
<keyword evidence="5" id="KW-0812">Transmembrane</keyword>
<feature type="transmembrane region" description="Helical" evidence="5">
    <location>
        <begin position="36"/>
        <end position="56"/>
    </location>
</feature>
<evidence type="ECO:0000313" key="7">
    <source>
        <dbReference type="EMBL" id="PWZ37176.1"/>
    </source>
</evidence>
<evidence type="ECO:0000256" key="2">
    <source>
        <dbReference type="ARBA" id="ARBA00022729"/>
    </source>
</evidence>
<dbReference type="Pfam" id="PF00732">
    <property type="entry name" value="GMC_oxred_N"/>
    <property type="match status" value="1"/>
</dbReference>
<dbReference type="InterPro" id="IPR051871">
    <property type="entry name" value="GMC_Oxidoreductase-Related"/>
</dbReference>
<dbReference type="SUPFAM" id="SSF51905">
    <property type="entry name" value="FAD/NAD(P)-binding domain"/>
    <property type="match status" value="1"/>
</dbReference>
<sequence length="669" mass="72573">MYIKARKHLTVVHINNTQSCPIKACAFTMSGRSRHFTMSTLLATSFFFVLLCSSLQVRGVNYTFVKDAALAPSVSYYDYIIVGGGTAGCPLAATLSERFRVLLLERGASPYDDDRIGDMARFADTLSDTSPGSPAQRFVSEDGVINSRPRVLGGGSCINAGFYTRASDDYVRGVGWDLGAAGAAYRWVEDVVAFQPELGPWQAALQGGLLEAGVAPDNGFTFDHFDGTKVGGSIFDADGRRHTAADLLRYARAEGLDVLLRARVAKILFFNVRGQDVRTRVKCFYRLPTHAGHRSLPALRVVPAELTGGYFASAPGRRSGRRTAARGVVFHDSEGRMHKAFLSAGRRNEIILSAGAMGSPQLLMLSGVGPADHLRSFGIPLVRDHPAVGQGMSDNPMNAIYVPSPSTVEVSLIQVVGITQVGSYIEGASGSNWGVRHSASGSGPDGVHRPRNFGMFSPQTGQLATVPPKQRTPEAIARAAESMRQLDDSAFRGGFILEKVLGPLSTGHLELRNRDPDDNPLVTFNYFSHPEDLRRCVAGLSVIERVIHSQAFKNFTYPDFSMETLLNMSTGFPVNLLPRHDNDSTSLEMFCKDTVMTIWHYHGGCQVGRVVDAEYRVLGIDALRVIDGSTFNASPGTNPQATVMMLGRYMGVRITNERLAAEGLEGTKP</sequence>
<dbReference type="PIRSF" id="PIRSF000137">
    <property type="entry name" value="Alcohol_oxidase"/>
    <property type="match status" value="1"/>
</dbReference>
<feature type="binding site" evidence="3">
    <location>
        <begin position="599"/>
        <end position="600"/>
    </location>
    <ligand>
        <name>FAD</name>
        <dbReference type="ChEBI" id="CHEBI:57692"/>
    </ligand>
</feature>
<evidence type="ECO:0000256" key="3">
    <source>
        <dbReference type="PIRSR" id="PIRSR000137-2"/>
    </source>
</evidence>
<dbReference type="InterPro" id="IPR000172">
    <property type="entry name" value="GMC_OxRdtase_N"/>
</dbReference>
<feature type="disulfide bond" evidence="4">
    <location>
        <begin position="536"/>
        <end position="591"/>
    </location>
</feature>